<dbReference type="InterPro" id="IPR046240">
    <property type="entry name" value="DUF6273"/>
</dbReference>
<dbReference type="AlphaFoldDB" id="U2RN30"/>
<dbReference type="RefSeq" id="WP_021739376.1">
    <property type="nucleotide sequence ID" value="NZ_KI271134.1"/>
</dbReference>
<dbReference type="PROSITE" id="PS51257">
    <property type="entry name" value="PROKAR_LIPOPROTEIN"/>
    <property type="match status" value="1"/>
</dbReference>
<name>U2RN30_EUBRA</name>
<protein>
    <recommendedName>
        <fullName evidence="1">DUF6273 domain-containing protein</fullName>
    </recommendedName>
</protein>
<gene>
    <name evidence="2" type="ORF">HMPREF0373_00226</name>
</gene>
<accession>U2RN30</accession>
<keyword evidence="3" id="KW-1185">Reference proteome</keyword>
<dbReference type="eggNOG" id="ENOG5032ZQP">
    <property type="taxonomic scope" value="Bacteria"/>
</dbReference>
<dbReference type="EMBL" id="AWVJ01000013">
    <property type="protein sequence ID" value="ERK52132.1"/>
    <property type="molecule type" value="Genomic_DNA"/>
</dbReference>
<evidence type="ECO:0000259" key="1">
    <source>
        <dbReference type="Pfam" id="PF19789"/>
    </source>
</evidence>
<evidence type="ECO:0000313" key="2">
    <source>
        <dbReference type="EMBL" id="ERK52132.1"/>
    </source>
</evidence>
<dbReference type="Proteomes" id="UP000016608">
    <property type="component" value="Unassembled WGS sequence"/>
</dbReference>
<evidence type="ECO:0000313" key="3">
    <source>
        <dbReference type="Proteomes" id="UP000016608"/>
    </source>
</evidence>
<dbReference type="HOGENOM" id="CLU_093110_0_0_9"/>
<comment type="caution">
    <text evidence="2">The sequence shown here is derived from an EMBL/GenBank/DDBJ whole genome shotgun (WGS) entry which is preliminary data.</text>
</comment>
<dbReference type="Pfam" id="PF19789">
    <property type="entry name" value="DUF6273"/>
    <property type="match status" value="1"/>
</dbReference>
<feature type="domain" description="DUF6273" evidence="1">
    <location>
        <begin position="63"/>
        <end position="248"/>
    </location>
</feature>
<organism evidence="2 3">
    <name type="scientific">Eubacterium ramulus ATCC 29099</name>
    <dbReference type="NCBI Taxonomy" id="1256908"/>
    <lineage>
        <taxon>Bacteria</taxon>
        <taxon>Bacillati</taxon>
        <taxon>Bacillota</taxon>
        <taxon>Clostridia</taxon>
        <taxon>Eubacteriales</taxon>
        <taxon>Eubacteriaceae</taxon>
        <taxon>Eubacterium</taxon>
    </lineage>
</organism>
<dbReference type="GeneID" id="42786791"/>
<sequence>MSRKPYSWLVVVGMISLCIGLSGCGKNVDTVAESTVPIEIGEHVMYGSYQGEPVEWRVLDKKDGEILLLSEYGLDAQPFDTSGKSRVDWKDSTIRKWLNDDFYNSAFSEKEKENIVESKSEGFEEYNTSMNLTGGGKPYAYLEREIEDKVFLLSNTELCAYFSEDPYPGCYSDPYAHKELLCYPTAYAKQQLETRCQTETCGWWLCNHVYEDDSVELVSAYGQGSGTSRENIKANTKSIAVRPAMWVTWQSDMETVEANQQQAE</sequence>
<proteinExistence type="predicted"/>
<reference evidence="2 3" key="1">
    <citation type="submission" date="2013-06" db="EMBL/GenBank/DDBJ databases">
        <authorList>
            <person name="Weinstock G."/>
            <person name="Sodergren E."/>
            <person name="Lobos E.A."/>
            <person name="Fulton L."/>
            <person name="Fulton R."/>
            <person name="Courtney L."/>
            <person name="Fronick C."/>
            <person name="O'Laughlin M."/>
            <person name="Godfrey J."/>
            <person name="Wilson R.M."/>
            <person name="Miner T."/>
            <person name="Farmer C."/>
            <person name="Delehaunty K."/>
            <person name="Cordes M."/>
            <person name="Minx P."/>
            <person name="Tomlinson C."/>
            <person name="Chen J."/>
            <person name="Wollam A."/>
            <person name="Pepin K.H."/>
            <person name="Bhonagiri V."/>
            <person name="Zhang X."/>
            <person name="Warren W."/>
            <person name="Mitreva M."/>
            <person name="Mardis E.R."/>
            <person name="Wilson R.K."/>
        </authorList>
    </citation>
    <scope>NUCLEOTIDE SEQUENCE [LARGE SCALE GENOMIC DNA]</scope>
    <source>
        <strain evidence="2 3">ATCC 29099</strain>
    </source>
</reference>
<dbReference type="PATRIC" id="fig|1256908.3.peg.195"/>